<accession>A0A543CDV0</accession>
<reference evidence="1 2" key="1">
    <citation type="submission" date="2019-06" db="EMBL/GenBank/DDBJ databases">
        <title>Sequencing the genomes of 1000 actinobacteria strains.</title>
        <authorList>
            <person name="Klenk H.-P."/>
        </authorList>
    </citation>
    <scope>NUCLEOTIDE SEQUENCE [LARGE SCALE GENOMIC DNA]</scope>
    <source>
        <strain evidence="1 2">DSM 102200</strain>
    </source>
</reference>
<dbReference type="AlphaFoldDB" id="A0A543CDV0"/>
<proteinExistence type="predicted"/>
<sequence length="31" mass="3526">MGPAMTLLDRTDRHRPHVHAQYGAVHRLMGT</sequence>
<comment type="caution">
    <text evidence="1">The sequence shown here is derived from an EMBL/GenBank/DDBJ whole genome shotgun (WGS) entry which is preliminary data.</text>
</comment>
<evidence type="ECO:0000313" key="2">
    <source>
        <dbReference type="Proteomes" id="UP000316096"/>
    </source>
</evidence>
<dbReference type="Proteomes" id="UP000316096">
    <property type="component" value="Unassembled WGS sequence"/>
</dbReference>
<protein>
    <submittedName>
        <fullName evidence="1">Uncharacterized protein</fullName>
    </submittedName>
</protein>
<name>A0A543CDV0_9ACTN</name>
<evidence type="ECO:0000313" key="1">
    <source>
        <dbReference type="EMBL" id="TQL95283.1"/>
    </source>
</evidence>
<organism evidence="1 2">
    <name type="scientific">Actinoallomurus bryophytorum</name>
    <dbReference type="NCBI Taxonomy" id="1490222"/>
    <lineage>
        <taxon>Bacteria</taxon>
        <taxon>Bacillati</taxon>
        <taxon>Actinomycetota</taxon>
        <taxon>Actinomycetes</taxon>
        <taxon>Streptosporangiales</taxon>
        <taxon>Thermomonosporaceae</taxon>
        <taxon>Actinoallomurus</taxon>
    </lineage>
</organism>
<keyword evidence="2" id="KW-1185">Reference proteome</keyword>
<dbReference type="EMBL" id="VFOZ01000001">
    <property type="protein sequence ID" value="TQL95283.1"/>
    <property type="molecule type" value="Genomic_DNA"/>
</dbReference>
<gene>
    <name evidence="1" type="ORF">FB559_0783</name>
</gene>